<gene>
    <name evidence="3" type="ORF">PV05_03488</name>
</gene>
<dbReference type="RefSeq" id="XP_013319588.1">
    <property type="nucleotide sequence ID" value="XM_013464134.1"/>
</dbReference>
<dbReference type="InterPro" id="IPR036291">
    <property type="entry name" value="NAD(P)-bd_dom_sf"/>
</dbReference>
<name>A0A0D2FG17_9EURO</name>
<dbReference type="PRINTS" id="PR00081">
    <property type="entry name" value="GDHRDH"/>
</dbReference>
<evidence type="ECO:0000313" key="4">
    <source>
        <dbReference type="Proteomes" id="UP000054342"/>
    </source>
</evidence>
<evidence type="ECO:0000256" key="2">
    <source>
        <dbReference type="ARBA" id="ARBA00023002"/>
    </source>
</evidence>
<accession>A0A0D2FG17</accession>
<reference evidence="3 4" key="1">
    <citation type="submission" date="2015-01" db="EMBL/GenBank/DDBJ databases">
        <title>The Genome Sequence of Exophiala xenobiotica CBS118157.</title>
        <authorList>
            <consortium name="The Broad Institute Genomics Platform"/>
            <person name="Cuomo C."/>
            <person name="de Hoog S."/>
            <person name="Gorbushina A."/>
            <person name="Stielow B."/>
            <person name="Teixiera M."/>
            <person name="Abouelleil A."/>
            <person name="Chapman S.B."/>
            <person name="Priest M."/>
            <person name="Young S.K."/>
            <person name="Wortman J."/>
            <person name="Nusbaum C."/>
            <person name="Birren B."/>
        </authorList>
    </citation>
    <scope>NUCLEOTIDE SEQUENCE [LARGE SCALE GENOMIC DNA]</scope>
    <source>
        <strain evidence="3 4">CBS 118157</strain>
    </source>
</reference>
<dbReference type="GO" id="GO:0016491">
    <property type="term" value="F:oxidoreductase activity"/>
    <property type="evidence" value="ECO:0007669"/>
    <property type="project" value="UniProtKB-KW"/>
</dbReference>
<keyword evidence="2" id="KW-0560">Oxidoreductase</keyword>
<dbReference type="Gene3D" id="3.40.50.720">
    <property type="entry name" value="NAD(P)-binding Rossmann-like Domain"/>
    <property type="match status" value="1"/>
</dbReference>
<proteinExistence type="inferred from homology"/>
<evidence type="ECO:0000256" key="1">
    <source>
        <dbReference type="ARBA" id="ARBA00006484"/>
    </source>
</evidence>
<sequence length="352" mass="39214">MSDEFIIQPNFGLTFRTFLHSQFFGTPPYLTHSFAGQTVIVTGSNVGLGFEAARHFYRLNCAKLILAVRTVSKGRTAKEDIVRSVTHRTDGAEAIEVWPLDLTSTASTLSFAEKVKSELNRVDVVVENAGISTQTLHFTEGFESVIQVNVINTLLLALCVLPKLAETQNKFPGSTPHLEIVSSEVHRFTKFPEANSEDIYQTLNDEKAYNGFDRYNVSKLMEVLFVRELVARLSESQPHPPPVIITLVNPGLCRSSLDRSLHPVMQWAGFVMRTIIGRSTEVGSRTLVYGACAGPESHGAFMSDGKNQEVEAWIYSETGKKVQKKVFEQTMRVLEGRRFKGGKVDWGLNLGR</sequence>
<dbReference type="AlphaFoldDB" id="A0A0D2FG17"/>
<protein>
    <submittedName>
        <fullName evidence="3">Uncharacterized protein</fullName>
    </submittedName>
</protein>
<evidence type="ECO:0000313" key="3">
    <source>
        <dbReference type="EMBL" id="KIW59004.1"/>
    </source>
</evidence>
<dbReference type="EMBL" id="KN847318">
    <property type="protein sequence ID" value="KIW59004.1"/>
    <property type="molecule type" value="Genomic_DNA"/>
</dbReference>
<dbReference type="Pfam" id="PF00106">
    <property type="entry name" value="adh_short"/>
    <property type="match status" value="1"/>
</dbReference>
<dbReference type="OrthoDB" id="542013at2759"/>
<keyword evidence="4" id="KW-1185">Reference proteome</keyword>
<dbReference type="PANTHER" id="PTHR43157:SF31">
    <property type="entry name" value="PHOSPHATIDYLINOSITOL-GLYCAN BIOSYNTHESIS CLASS F PROTEIN"/>
    <property type="match status" value="1"/>
</dbReference>
<dbReference type="STRING" id="348802.A0A0D2FG17"/>
<dbReference type="HOGENOM" id="CLU_010194_44_4_1"/>
<dbReference type="PANTHER" id="PTHR43157">
    <property type="entry name" value="PHOSPHATIDYLINOSITOL-GLYCAN BIOSYNTHESIS CLASS F PROTEIN-RELATED"/>
    <property type="match status" value="1"/>
</dbReference>
<dbReference type="Proteomes" id="UP000054342">
    <property type="component" value="Unassembled WGS sequence"/>
</dbReference>
<organism evidence="3 4">
    <name type="scientific">Exophiala xenobiotica</name>
    <dbReference type="NCBI Taxonomy" id="348802"/>
    <lineage>
        <taxon>Eukaryota</taxon>
        <taxon>Fungi</taxon>
        <taxon>Dikarya</taxon>
        <taxon>Ascomycota</taxon>
        <taxon>Pezizomycotina</taxon>
        <taxon>Eurotiomycetes</taxon>
        <taxon>Chaetothyriomycetidae</taxon>
        <taxon>Chaetothyriales</taxon>
        <taxon>Herpotrichiellaceae</taxon>
        <taxon>Exophiala</taxon>
    </lineage>
</organism>
<dbReference type="GeneID" id="25325396"/>
<comment type="similarity">
    <text evidence="1">Belongs to the short-chain dehydrogenases/reductases (SDR) family.</text>
</comment>
<dbReference type="SUPFAM" id="SSF51735">
    <property type="entry name" value="NAD(P)-binding Rossmann-fold domains"/>
    <property type="match status" value="1"/>
</dbReference>
<dbReference type="InterPro" id="IPR002347">
    <property type="entry name" value="SDR_fam"/>
</dbReference>